<dbReference type="Pfam" id="PF00348">
    <property type="entry name" value="polyprenyl_synt"/>
    <property type="match status" value="1"/>
</dbReference>
<keyword evidence="3 6" id="KW-0808">Transferase</keyword>
<dbReference type="InterPro" id="IPR008949">
    <property type="entry name" value="Isoprenoid_synthase_dom_sf"/>
</dbReference>
<comment type="cofactor">
    <cofactor evidence="1">
        <name>Mg(2+)</name>
        <dbReference type="ChEBI" id="CHEBI:18420"/>
    </cofactor>
</comment>
<organism evidence="7 8">
    <name type="scientific">Halobacteroides halobius (strain ATCC 35273 / DSM 5150 / MD-1)</name>
    <dbReference type="NCBI Taxonomy" id="748449"/>
    <lineage>
        <taxon>Bacteria</taxon>
        <taxon>Bacillati</taxon>
        <taxon>Bacillota</taxon>
        <taxon>Clostridia</taxon>
        <taxon>Halanaerobiales</taxon>
        <taxon>Halobacteroidaceae</taxon>
        <taxon>Halobacteroides</taxon>
    </lineage>
</organism>
<comment type="similarity">
    <text evidence="2 6">Belongs to the FPP/GGPP synthase family.</text>
</comment>
<evidence type="ECO:0000313" key="8">
    <source>
        <dbReference type="Proteomes" id="UP000010880"/>
    </source>
</evidence>
<evidence type="ECO:0000256" key="3">
    <source>
        <dbReference type="ARBA" id="ARBA00022679"/>
    </source>
</evidence>
<dbReference type="RefSeq" id="WP_015327614.1">
    <property type="nucleotide sequence ID" value="NC_019978.1"/>
</dbReference>
<dbReference type="eggNOG" id="COG0142">
    <property type="taxonomic scope" value="Bacteria"/>
</dbReference>
<dbReference type="Proteomes" id="UP000010880">
    <property type="component" value="Chromosome"/>
</dbReference>
<dbReference type="STRING" id="748449.Halha_2000"/>
<keyword evidence="4" id="KW-0479">Metal-binding</keyword>
<dbReference type="GO" id="GO:0004659">
    <property type="term" value="F:prenyltransferase activity"/>
    <property type="evidence" value="ECO:0007669"/>
    <property type="project" value="InterPro"/>
</dbReference>
<dbReference type="SFLD" id="SFLDS00005">
    <property type="entry name" value="Isoprenoid_Synthase_Type_I"/>
    <property type="match status" value="1"/>
</dbReference>
<evidence type="ECO:0000256" key="4">
    <source>
        <dbReference type="ARBA" id="ARBA00022723"/>
    </source>
</evidence>
<dbReference type="OrthoDB" id="9805316at2"/>
<proteinExistence type="inferred from homology"/>
<dbReference type="GO" id="GO:0046872">
    <property type="term" value="F:metal ion binding"/>
    <property type="evidence" value="ECO:0007669"/>
    <property type="project" value="UniProtKB-KW"/>
</dbReference>
<dbReference type="PANTHER" id="PTHR12001">
    <property type="entry name" value="GERANYLGERANYL PYROPHOSPHATE SYNTHASE"/>
    <property type="match status" value="1"/>
</dbReference>
<evidence type="ECO:0000256" key="6">
    <source>
        <dbReference type="RuleBase" id="RU004466"/>
    </source>
</evidence>
<dbReference type="PROSITE" id="PS00723">
    <property type="entry name" value="POLYPRENYL_SYNTHASE_1"/>
    <property type="match status" value="1"/>
</dbReference>
<keyword evidence="5" id="KW-0460">Magnesium</keyword>
<dbReference type="PROSITE" id="PS00444">
    <property type="entry name" value="POLYPRENYL_SYNTHASE_2"/>
    <property type="match status" value="1"/>
</dbReference>
<dbReference type="PANTHER" id="PTHR12001:SF69">
    <property type="entry name" value="ALL TRANS-POLYPRENYL-DIPHOSPHATE SYNTHASE PDSS1"/>
    <property type="match status" value="1"/>
</dbReference>
<dbReference type="HOGENOM" id="CLU_014015_2_0_9"/>
<evidence type="ECO:0000256" key="5">
    <source>
        <dbReference type="ARBA" id="ARBA00022842"/>
    </source>
</evidence>
<name>L0KC07_HALHC</name>
<evidence type="ECO:0000313" key="7">
    <source>
        <dbReference type="EMBL" id="AGB41899.1"/>
    </source>
</evidence>
<dbReference type="CDD" id="cd00685">
    <property type="entry name" value="Trans_IPPS_HT"/>
    <property type="match status" value="1"/>
</dbReference>
<dbReference type="InterPro" id="IPR033749">
    <property type="entry name" value="Polyprenyl_synt_CS"/>
</dbReference>
<reference evidence="8" key="1">
    <citation type="submission" date="2012-02" db="EMBL/GenBank/DDBJ databases">
        <title>The complete genome of Halobacteroides halobius DSM 5150.</title>
        <authorList>
            <person name="Lucas S."/>
            <person name="Copeland A."/>
            <person name="Lapidus A."/>
            <person name="Glavina del Rio T."/>
            <person name="Dalin E."/>
            <person name="Tice H."/>
            <person name="Bruce D."/>
            <person name="Goodwin L."/>
            <person name="Pitluck S."/>
            <person name="Peters L."/>
            <person name="Mikhailova N."/>
            <person name="Gu W."/>
            <person name="Kyrpides N."/>
            <person name="Mavromatis K."/>
            <person name="Ivanova N."/>
            <person name="Brettin T."/>
            <person name="Detter J.C."/>
            <person name="Han C."/>
            <person name="Larimer F."/>
            <person name="Land M."/>
            <person name="Hauser L."/>
            <person name="Markowitz V."/>
            <person name="Cheng J.-F."/>
            <person name="Hugenholtz P."/>
            <person name="Woyke T."/>
            <person name="Wu D."/>
            <person name="Tindall B."/>
            <person name="Pomrenke H."/>
            <person name="Brambilla E."/>
            <person name="Klenk H.-P."/>
            <person name="Eisen J.A."/>
        </authorList>
    </citation>
    <scope>NUCLEOTIDE SEQUENCE [LARGE SCALE GENOMIC DNA]</scope>
    <source>
        <strain evidence="8">ATCC 35273 / DSM 5150 / MD-1</strain>
    </source>
</reference>
<evidence type="ECO:0000256" key="1">
    <source>
        <dbReference type="ARBA" id="ARBA00001946"/>
    </source>
</evidence>
<dbReference type="AlphaFoldDB" id="L0KC07"/>
<accession>L0KC07</accession>
<dbReference type="InterPro" id="IPR000092">
    <property type="entry name" value="Polyprenyl_synt"/>
</dbReference>
<dbReference type="KEGG" id="hhl:Halha_2000"/>
<dbReference type="Gene3D" id="1.10.600.10">
    <property type="entry name" value="Farnesyl Diphosphate Synthase"/>
    <property type="match status" value="1"/>
</dbReference>
<dbReference type="EMBL" id="CP003359">
    <property type="protein sequence ID" value="AGB41899.1"/>
    <property type="molecule type" value="Genomic_DNA"/>
</dbReference>
<gene>
    <name evidence="7" type="ordered locus">Halha_2000</name>
</gene>
<sequence length="318" mass="36365">MFWDRFPIIKEEMVDFEEYLYTNLTSKQSLIQEAILDLAKAGGKRIRPALIMASAHFGDYDQDRVWNVAGAMEILHMATLIHDDIIDEARLRRGAKTTQAQYGKDTAVFTGDYLFSLTFNLLSGKATQKQLQKVADVIKQICEGEIQQHQDRYKLAISYKDYLKRIKSKTALLFESSCYLGADLANLSKLNIRRLGKYGRYLGMAFQLTDDLLDFKEEITTLGKPDTNDFTQGIYTLPILYVILETGYDDQLKKLIKEPVKNSKAIKEIVNKAGGLEYTLSIANDYIKKAKKEVSKLPVNQYQNLLNQLADEVIERNF</sequence>
<keyword evidence="8" id="KW-1185">Reference proteome</keyword>
<protein>
    <submittedName>
        <fullName evidence="7">Geranylgeranyl pyrophosphate synthase</fullName>
    </submittedName>
</protein>
<evidence type="ECO:0000256" key="2">
    <source>
        <dbReference type="ARBA" id="ARBA00006706"/>
    </source>
</evidence>
<dbReference type="SUPFAM" id="SSF48576">
    <property type="entry name" value="Terpenoid synthases"/>
    <property type="match status" value="1"/>
</dbReference>
<dbReference type="GO" id="GO:0008299">
    <property type="term" value="P:isoprenoid biosynthetic process"/>
    <property type="evidence" value="ECO:0007669"/>
    <property type="project" value="InterPro"/>
</dbReference>